<feature type="region of interest" description="Disordered" evidence="1">
    <location>
        <begin position="308"/>
        <end position="336"/>
    </location>
</feature>
<dbReference type="Proteomes" id="UP000076532">
    <property type="component" value="Unassembled WGS sequence"/>
</dbReference>
<dbReference type="STRING" id="436010.A0A167W5U0"/>
<name>A0A167W5U0_9AGAM</name>
<dbReference type="EMBL" id="KV417822">
    <property type="protein sequence ID" value="KZP05727.1"/>
    <property type="molecule type" value="Genomic_DNA"/>
</dbReference>
<organism evidence="2 3">
    <name type="scientific">Athelia psychrophila</name>
    <dbReference type="NCBI Taxonomy" id="1759441"/>
    <lineage>
        <taxon>Eukaryota</taxon>
        <taxon>Fungi</taxon>
        <taxon>Dikarya</taxon>
        <taxon>Basidiomycota</taxon>
        <taxon>Agaricomycotina</taxon>
        <taxon>Agaricomycetes</taxon>
        <taxon>Agaricomycetidae</taxon>
        <taxon>Atheliales</taxon>
        <taxon>Atheliaceae</taxon>
        <taxon>Athelia</taxon>
    </lineage>
</organism>
<protein>
    <submittedName>
        <fullName evidence="2">Uncharacterized protein</fullName>
    </submittedName>
</protein>
<evidence type="ECO:0000313" key="2">
    <source>
        <dbReference type="EMBL" id="KZP05727.1"/>
    </source>
</evidence>
<proteinExistence type="predicted"/>
<gene>
    <name evidence="2" type="ORF">FIBSPDRAFT_1004012</name>
</gene>
<accession>A0A167W5U0</accession>
<keyword evidence="3" id="KW-1185">Reference proteome</keyword>
<sequence length="336" mass="36636">MHVRGNALAISTKIVVFGVHEAGNSGRVYAFLARLISSKRQLVGVTPQSAGVPQGQERRDMWSRLWYGWTERWRRQRSRAGPWGPDNIGADSSSVSAHSLFSGPCLYCKLGSPSSIGMTMAVRYLEMGQALMAPDIFKLNTDAKEFEDTHNEYPSYDSNLAGLKTSIQEQLPALLVDLSNVAQALSDVEEAIDMRIWELMSATSGFPHYPKVCIRQGAAAFISASAKHLPAKGADPAIGARPVGKCDTTSALAFTSAIRRRNAVHQSFASRDGNKTHRSSARCSSWIALGRVEVRDIEESTLVEIHTTGTDSESLKPDYVLSAPEPTKVQQRSIGS</sequence>
<dbReference type="AlphaFoldDB" id="A0A167W5U0"/>
<evidence type="ECO:0000256" key="1">
    <source>
        <dbReference type="SAM" id="MobiDB-lite"/>
    </source>
</evidence>
<dbReference type="OrthoDB" id="242910at2759"/>
<reference evidence="2 3" key="1">
    <citation type="journal article" date="2016" name="Mol. Biol. Evol.">
        <title>Comparative Genomics of Early-Diverging Mushroom-Forming Fungi Provides Insights into the Origins of Lignocellulose Decay Capabilities.</title>
        <authorList>
            <person name="Nagy L.G."/>
            <person name="Riley R."/>
            <person name="Tritt A."/>
            <person name="Adam C."/>
            <person name="Daum C."/>
            <person name="Floudas D."/>
            <person name="Sun H."/>
            <person name="Yadav J.S."/>
            <person name="Pangilinan J."/>
            <person name="Larsson K.H."/>
            <person name="Matsuura K."/>
            <person name="Barry K."/>
            <person name="Labutti K."/>
            <person name="Kuo R."/>
            <person name="Ohm R.A."/>
            <person name="Bhattacharya S.S."/>
            <person name="Shirouzu T."/>
            <person name="Yoshinaga Y."/>
            <person name="Martin F.M."/>
            <person name="Grigoriev I.V."/>
            <person name="Hibbett D.S."/>
        </authorList>
    </citation>
    <scope>NUCLEOTIDE SEQUENCE [LARGE SCALE GENOMIC DNA]</scope>
    <source>
        <strain evidence="2 3">CBS 109695</strain>
    </source>
</reference>
<evidence type="ECO:0000313" key="3">
    <source>
        <dbReference type="Proteomes" id="UP000076532"/>
    </source>
</evidence>